<feature type="repeat" description="ANK" evidence="3">
    <location>
        <begin position="56"/>
        <end position="88"/>
    </location>
</feature>
<protein>
    <submittedName>
        <fullName evidence="4">Ankyrin repeat-containing protein</fullName>
    </submittedName>
</protein>
<dbReference type="Pfam" id="PF12796">
    <property type="entry name" value="Ank_2"/>
    <property type="match status" value="1"/>
</dbReference>
<evidence type="ECO:0000256" key="3">
    <source>
        <dbReference type="PROSITE-ProRule" id="PRU00023"/>
    </source>
</evidence>
<dbReference type="RefSeq" id="WP_073279556.1">
    <property type="nucleotide sequence ID" value="NZ_FRAC01000031.1"/>
</dbReference>
<proteinExistence type="predicted"/>
<evidence type="ECO:0000256" key="2">
    <source>
        <dbReference type="ARBA" id="ARBA00023043"/>
    </source>
</evidence>
<keyword evidence="5" id="KW-1185">Reference proteome</keyword>
<dbReference type="PANTHER" id="PTHR24198:SF194">
    <property type="entry name" value="INVERSIN-A"/>
    <property type="match status" value="1"/>
</dbReference>
<evidence type="ECO:0000313" key="5">
    <source>
        <dbReference type="Proteomes" id="UP000184386"/>
    </source>
</evidence>
<evidence type="ECO:0000256" key="1">
    <source>
        <dbReference type="ARBA" id="ARBA00022737"/>
    </source>
</evidence>
<gene>
    <name evidence="4" type="ORF">SAMN02745136_04748</name>
</gene>
<dbReference type="InterPro" id="IPR002110">
    <property type="entry name" value="Ankyrin_rpt"/>
</dbReference>
<organism evidence="4 5">
    <name type="scientific">Anaerocolumna jejuensis DSM 15929</name>
    <dbReference type="NCBI Taxonomy" id="1121322"/>
    <lineage>
        <taxon>Bacteria</taxon>
        <taxon>Bacillati</taxon>
        <taxon>Bacillota</taxon>
        <taxon>Clostridia</taxon>
        <taxon>Lachnospirales</taxon>
        <taxon>Lachnospiraceae</taxon>
        <taxon>Anaerocolumna</taxon>
    </lineage>
</organism>
<dbReference type="OrthoDB" id="2002955at2"/>
<dbReference type="SMART" id="SM00248">
    <property type="entry name" value="ANK"/>
    <property type="match status" value="2"/>
</dbReference>
<dbReference type="PROSITE" id="PS50088">
    <property type="entry name" value="ANK_REPEAT"/>
    <property type="match status" value="1"/>
</dbReference>
<keyword evidence="2 3" id="KW-0040">ANK repeat</keyword>
<keyword evidence="1" id="KW-0677">Repeat</keyword>
<dbReference type="SUPFAM" id="SSF48403">
    <property type="entry name" value="Ankyrin repeat"/>
    <property type="match status" value="1"/>
</dbReference>
<reference evidence="4 5" key="1">
    <citation type="submission" date="2016-11" db="EMBL/GenBank/DDBJ databases">
        <authorList>
            <person name="Jaros S."/>
            <person name="Januszkiewicz K."/>
            <person name="Wedrychowicz H."/>
        </authorList>
    </citation>
    <scope>NUCLEOTIDE SEQUENCE [LARGE SCALE GENOMIC DNA]</scope>
    <source>
        <strain evidence="4 5">DSM 15929</strain>
    </source>
</reference>
<dbReference type="Gene3D" id="1.25.40.20">
    <property type="entry name" value="Ankyrin repeat-containing domain"/>
    <property type="match status" value="1"/>
</dbReference>
<dbReference type="Proteomes" id="UP000184386">
    <property type="component" value="Unassembled WGS sequence"/>
</dbReference>
<dbReference type="AlphaFoldDB" id="A0A1M7A4R6"/>
<sequence length="118" mass="12789">MDQKSLAKEIRSAIKNGKIEIVENLIGVNAEAASGGHIEIVKLLLLSGAELDVSEPERNPLFGAIYGGHLDIVKLLVEHGIDIHILYNGTSMRNMDAIAFATELGQNEIADLLKKLTE</sequence>
<dbReference type="EMBL" id="FRAC01000031">
    <property type="protein sequence ID" value="SHL37734.1"/>
    <property type="molecule type" value="Genomic_DNA"/>
</dbReference>
<dbReference type="STRING" id="1121322.SAMN02745136_04748"/>
<dbReference type="InterPro" id="IPR036770">
    <property type="entry name" value="Ankyrin_rpt-contain_sf"/>
</dbReference>
<dbReference type="PANTHER" id="PTHR24198">
    <property type="entry name" value="ANKYRIN REPEAT AND PROTEIN KINASE DOMAIN-CONTAINING PROTEIN"/>
    <property type="match status" value="1"/>
</dbReference>
<dbReference type="PROSITE" id="PS50297">
    <property type="entry name" value="ANK_REP_REGION"/>
    <property type="match status" value="1"/>
</dbReference>
<accession>A0A1M7A4R6</accession>
<name>A0A1M7A4R6_9FIRM</name>
<evidence type="ECO:0000313" key="4">
    <source>
        <dbReference type="EMBL" id="SHL37734.1"/>
    </source>
</evidence>